<dbReference type="InterPro" id="IPR000326">
    <property type="entry name" value="PAP2/HPO"/>
</dbReference>
<keyword evidence="4" id="KW-1185">Reference proteome</keyword>
<evidence type="ECO:0000313" key="4">
    <source>
        <dbReference type="Proteomes" id="UP000681343"/>
    </source>
</evidence>
<keyword evidence="1" id="KW-1133">Transmembrane helix</keyword>
<dbReference type="KEGG" id="vfa:MM35RIKEN_08020"/>
<feature type="transmembrane region" description="Helical" evidence="1">
    <location>
        <begin position="202"/>
        <end position="220"/>
    </location>
</feature>
<feature type="transmembrane region" description="Helical" evidence="1">
    <location>
        <begin position="27"/>
        <end position="46"/>
    </location>
</feature>
<feature type="transmembrane region" description="Helical" evidence="1">
    <location>
        <begin position="101"/>
        <end position="119"/>
    </location>
</feature>
<dbReference type="RefSeq" id="WP_022177410.1">
    <property type="nucleotide sequence ID" value="NZ_AP023415.1"/>
</dbReference>
<sequence length="234" mass="27575">MQRSTKKIKPEVDYRQFRFKKMNTPEFSHVKLLLFWPFFGLMFMFLERFQPERHYYVVHCALDDLIPFWEWALIPYLLWFVFLIGALIYTFFFDTRAFRRMMHFVIVTYGITLLIYIVFPTCQELRPEHFDEPNILTDFITGFYSFDTNTNVCPSLHVIGSFAAMFALWDCKRFQNVAWKIVFGIIAVCISLSTVFMKQHSAVDVIAALPVCALGWWLGYGKKEASAQTSAVEK</sequence>
<dbReference type="SUPFAM" id="SSF48317">
    <property type="entry name" value="Acid phosphatase/Vanadium-dependent haloperoxidase"/>
    <property type="match status" value="1"/>
</dbReference>
<proteinExistence type="predicted"/>
<keyword evidence="1" id="KW-0812">Transmembrane</keyword>
<feature type="transmembrane region" description="Helical" evidence="1">
    <location>
        <begin position="177"/>
        <end position="196"/>
    </location>
</feature>
<feature type="domain" description="Phosphatidic acid phosphatase type 2/haloperoxidase" evidence="2">
    <location>
        <begin position="119"/>
        <end position="220"/>
    </location>
</feature>
<name>A0A810PRP7_9FIRM</name>
<dbReference type="Pfam" id="PF01569">
    <property type="entry name" value="PAP2"/>
    <property type="match status" value="1"/>
</dbReference>
<evidence type="ECO:0000313" key="3">
    <source>
        <dbReference type="EMBL" id="BCK78610.1"/>
    </source>
</evidence>
<feature type="transmembrane region" description="Helical" evidence="1">
    <location>
        <begin position="66"/>
        <end position="89"/>
    </location>
</feature>
<keyword evidence="1" id="KW-0472">Membrane</keyword>
<accession>A0A810PRP7</accession>
<evidence type="ECO:0000256" key="1">
    <source>
        <dbReference type="SAM" id="Phobius"/>
    </source>
</evidence>
<dbReference type="AlphaFoldDB" id="A0A810PRP7"/>
<dbReference type="EMBL" id="AP023415">
    <property type="protein sequence ID" value="BCK78610.1"/>
    <property type="molecule type" value="Genomic_DNA"/>
</dbReference>
<reference evidence="3" key="1">
    <citation type="submission" date="2020-09" db="EMBL/GenBank/DDBJ databases">
        <title>New species isolated from human feces.</title>
        <authorList>
            <person name="Kitahara M."/>
            <person name="Shigeno Y."/>
            <person name="Shime M."/>
            <person name="Matsumoto Y."/>
            <person name="Nakamura S."/>
            <person name="Motooka D."/>
            <person name="Fukuoka S."/>
            <person name="Nishikawa H."/>
            <person name="Benno Y."/>
        </authorList>
    </citation>
    <scope>NUCLEOTIDE SEQUENCE</scope>
    <source>
        <strain evidence="3">MM35</strain>
    </source>
</reference>
<dbReference type="Proteomes" id="UP000681343">
    <property type="component" value="Chromosome"/>
</dbReference>
<feature type="transmembrane region" description="Helical" evidence="1">
    <location>
        <begin position="154"/>
        <end position="170"/>
    </location>
</feature>
<organism evidence="3 4">
    <name type="scientific">Vescimonas fastidiosa</name>
    <dbReference type="NCBI Taxonomy" id="2714353"/>
    <lineage>
        <taxon>Bacteria</taxon>
        <taxon>Bacillati</taxon>
        <taxon>Bacillota</taxon>
        <taxon>Clostridia</taxon>
        <taxon>Eubacteriales</taxon>
        <taxon>Oscillospiraceae</taxon>
        <taxon>Vescimonas</taxon>
    </lineage>
</organism>
<dbReference type="InterPro" id="IPR036938">
    <property type="entry name" value="PAP2/HPO_sf"/>
</dbReference>
<evidence type="ECO:0000259" key="2">
    <source>
        <dbReference type="Pfam" id="PF01569"/>
    </source>
</evidence>
<gene>
    <name evidence="3" type="ORF">MM35RIKEN_08020</name>
</gene>
<protein>
    <recommendedName>
        <fullName evidence="2">Phosphatidic acid phosphatase type 2/haloperoxidase domain-containing protein</fullName>
    </recommendedName>
</protein>